<evidence type="ECO:0000259" key="6">
    <source>
        <dbReference type="Pfam" id="PF00593"/>
    </source>
</evidence>
<comment type="subcellular location">
    <subcellularLocation>
        <location evidence="1 4">Cell outer membrane</location>
    </subcellularLocation>
</comment>
<dbReference type="Pfam" id="PF00593">
    <property type="entry name" value="TonB_dep_Rec_b-barrel"/>
    <property type="match status" value="1"/>
</dbReference>
<accession>A0A399QNV8</accession>
<dbReference type="InterPro" id="IPR037066">
    <property type="entry name" value="Plug_dom_sf"/>
</dbReference>
<sequence length="899" mass="99043">MKKPSNYLRFALLAGASAACLASASVAQDTTAQDTTANEEAAEELRQQSVVVRGQFIPDEKRSTSEVSSLIDAGDFQVTGDSDAAAALARVAGISTAQDRFVYVRGLNERYSSATLNGSPLPSPEPLRRVAPLDLFPTSVLESILVQKTFSPQLPGEFGGGLVDIRTKAVPDEAFFEISASVSGDTETTFQDGLLYDGTDQDFLGISGSDRDMPTIPETGVDSDFARALTDNSSLLIIQEGTVPADVGFSLSGGNLYELNQDISMGVLVAASYSNAWRTRQGTRGFADSAGTGLSERFNYDFYSTENSVDVNGFATIGFDLYDNHEVKGTALIVRSSDKEARTVQGVDFDDNFERDDAVEWFERQLWTTQLAGEHFFPGLMDLKVEWRASYSEALRDAPYQFNILYQDSGNGLQTLSNAADTTFGFSRIDDSSRDLGIDLELPLTLGGSDCNFFCETDLRAGYAYTENDRTATSRLFAIEGLPTSSTRIDYLFNALAGTGELGVSSIGGSAFPERYQATLEVDAGYVGLDTQITPYIRGAIGARYERAIEVVDTLVIGADPSTNFVEACIERQPDGSCEHTEDVLPAATITWNPFDELQVRAGYSETLTRPQFRELAPTEFLNTETDVNFLGNPFLVNAEIKNYDIRGEYYFGRDQFITLGAFYKDMTRPIEEINQRTGDTPKTTFINVPSAELYGVEIEYEQRLPLFDKFGWDFFRDRDLTMKANYTWSESEVSAGRDPNDLGLTSAEFCARFEDECVVTNQQPLDPEPFLLPGAGLIDDGRQLQGQSEHLANFQLIYEDVDAMREVSLLMNYASERIRSGEALALNIPAIIEEPPVTVDIVWNQGFMAWGGEYEFSLKVENLFGDSYEAYQTAGGDRVDVDVYDLGTSIGFGLKRRF</sequence>
<keyword evidence="2 4" id="KW-0472">Membrane</keyword>
<keyword evidence="9" id="KW-1185">Reference proteome</keyword>
<keyword evidence="8" id="KW-0675">Receptor</keyword>
<evidence type="ECO:0000256" key="5">
    <source>
        <dbReference type="SAM" id="SignalP"/>
    </source>
</evidence>
<gene>
    <name evidence="8" type="ORF">D1224_15715</name>
</gene>
<keyword evidence="3" id="KW-0998">Cell outer membrane</keyword>
<evidence type="ECO:0000256" key="3">
    <source>
        <dbReference type="ARBA" id="ARBA00023237"/>
    </source>
</evidence>
<dbReference type="PANTHER" id="PTHR40980:SF5">
    <property type="entry name" value="TONB-DEPENDENT RECEPTOR"/>
    <property type="match status" value="1"/>
</dbReference>
<dbReference type="PROSITE" id="PS51257">
    <property type="entry name" value="PROKAR_LIPOPROTEIN"/>
    <property type="match status" value="1"/>
</dbReference>
<dbReference type="InterPro" id="IPR036942">
    <property type="entry name" value="Beta-barrel_TonB_sf"/>
</dbReference>
<dbReference type="EMBL" id="QWGB01000014">
    <property type="protein sequence ID" value="RIJ20556.1"/>
    <property type="molecule type" value="Genomic_DNA"/>
</dbReference>
<dbReference type="RefSeq" id="WP_119380873.1">
    <property type="nucleotide sequence ID" value="NZ_QWGB01000014.1"/>
</dbReference>
<feature type="domain" description="TonB-dependent receptor-like beta-barrel" evidence="6">
    <location>
        <begin position="399"/>
        <end position="799"/>
    </location>
</feature>
<evidence type="ECO:0000256" key="2">
    <source>
        <dbReference type="ARBA" id="ARBA00023136"/>
    </source>
</evidence>
<evidence type="ECO:0000259" key="7">
    <source>
        <dbReference type="Pfam" id="PF07715"/>
    </source>
</evidence>
<keyword evidence="5" id="KW-0732">Signal</keyword>
<comment type="similarity">
    <text evidence="4">Belongs to the TonB-dependent receptor family.</text>
</comment>
<dbReference type="InterPro" id="IPR000531">
    <property type="entry name" value="Beta-barrel_TonB"/>
</dbReference>
<dbReference type="SUPFAM" id="SSF56935">
    <property type="entry name" value="Porins"/>
    <property type="match status" value="1"/>
</dbReference>
<reference evidence="8 9" key="1">
    <citation type="submission" date="2018-08" db="EMBL/GenBank/DDBJ databases">
        <title>Henriciella mobilis sp. nov., isolated from seawater.</title>
        <authorList>
            <person name="Cheng H."/>
            <person name="Wu Y.-H."/>
            <person name="Xu X.-W."/>
            <person name="Guo L.-L."/>
        </authorList>
    </citation>
    <scope>NUCLEOTIDE SEQUENCE [LARGE SCALE GENOMIC DNA]</scope>
    <source>
        <strain evidence="8 9">CCUG66934</strain>
    </source>
</reference>
<proteinExistence type="inferred from homology"/>
<dbReference type="Gene3D" id="2.170.130.10">
    <property type="entry name" value="TonB-dependent receptor, plug domain"/>
    <property type="match status" value="1"/>
</dbReference>
<feature type="domain" description="TonB-dependent receptor plug" evidence="7">
    <location>
        <begin position="61"/>
        <end position="152"/>
    </location>
</feature>
<evidence type="ECO:0000313" key="8">
    <source>
        <dbReference type="EMBL" id="RIJ20556.1"/>
    </source>
</evidence>
<dbReference type="OrthoDB" id="9768470at2"/>
<comment type="caution">
    <text evidence="8">The sequence shown here is derived from an EMBL/GenBank/DDBJ whole genome shotgun (WGS) entry which is preliminary data.</text>
</comment>
<feature type="signal peptide" evidence="5">
    <location>
        <begin position="1"/>
        <end position="27"/>
    </location>
</feature>
<evidence type="ECO:0000313" key="9">
    <source>
        <dbReference type="Proteomes" id="UP000265431"/>
    </source>
</evidence>
<dbReference type="GO" id="GO:0009279">
    <property type="term" value="C:cell outer membrane"/>
    <property type="evidence" value="ECO:0007669"/>
    <property type="project" value="UniProtKB-SubCell"/>
</dbReference>
<dbReference type="InterPro" id="IPR012910">
    <property type="entry name" value="Plug_dom"/>
</dbReference>
<dbReference type="PANTHER" id="PTHR40980">
    <property type="entry name" value="PLUG DOMAIN-CONTAINING PROTEIN"/>
    <property type="match status" value="1"/>
</dbReference>
<organism evidence="8 9">
    <name type="scientific">Henriciella barbarensis</name>
    <dbReference type="NCBI Taxonomy" id="86342"/>
    <lineage>
        <taxon>Bacteria</taxon>
        <taxon>Pseudomonadati</taxon>
        <taxon>Pseudomonadota</taxon>
        <taxon>Alphaproteobacteria</taxon>
        <taxon>Hyphomonadales</taxon>
        <taxon>Hyphomonadaceae</taxon>
        <taxon>Henriciella</taxon>
    </lineage>
</organism>
<evidence type="ECO:0000256" key="1">
    <source>
        <dbReference type="ARBA" id="ARBA00004442"/>
    </source>
</evidence>
<dbReference type="Proteomes" id="UP000265431">
    <property type="component" value="Unassembled WGS sequence"/>
</dbReference>
<protein>
    <submittedName>
        <fullName evidence="8">TonB-dependent receptor</fullName>
    </submittedName>
</protein>
<dbReference type="Pfam" id="PF07715">
    <property type="entry name" value="Plug"/>
    <property type="match status" value="1"/>
</dbReference>
<feature type="chain" id="PRO_5017209787" evidence="5">
    <location>
        <begin position="28"/>
        <end position="899"/>
    </location>
</feature>
<evidence type="ECO:0000256" key="4">
    <source>
        <dbReference type="RuleBase" id="RU003357"/>
    </source>
</evidence>
<keyword evidence="4" id="KW-0798">TonB box</keyword>
<dbReference type="AlphaFoldDB" id="A0A399QNV8"/>
<name>A0A399QNV8_9PROT</name>
<dbReference type="Gene3D" id="2.40.170.20">
    <property type="entry name" value="TonB-dependent receptor, beta-barrel domain"/>
    <property type="match status" value="1"/>
</dbReference>